<accession>A0A9W5V4Q7</accession>
<name>A0A9W5V4Q7_BACCE</name>
<dbReference type="RefSeq" id="WP_016109604.1">
    <property type="nucleotide sequence ID" value="NZ_KB976173.1"/>
</dbReference>
<sequence length="191" mass="21850">MEHIRQLPISLNESGDLVIKRTDNEIIEKLFALVQTQFASQNNQLTKVGQDVGKLGEAVGMQTEKVESLDQTVGSFDNRLTEAQLSNVASKIIRDQLQQERHEKAKHFVENTVQLTFEAIEGTKSDLEQAVRELIKKDATRVMRQITSYMKRQLGLKSIDNIPNCLVEKHQQLLTELTWKKLDTFMKKGSR</sequence>
<protein>
    <submittedName>
        <fullName evidence="1">Uncharacterized protein</fullName>
    </submittedName>
</protein>
<comment type="caution">
    <text evidence="1">The sequence shown here is derived from an EMBL/GenBank/DDBJ whole genome shotgun (WGS) entry which is preliminary data.</text>
</comment>
<dbReference type="AlphaFoldDB" id="A0A9W5V4Q7"/>
<reference evidence="1 2" key="1">
    <citation type="submission" date="2012-12" db="EMBL/GenBank/DDBJ databases">
        <title>The Genome Sequence of Bacillus cereus VD133.</title>
        <authorList>
            <consortium name="The Broad Institute Genome Sequencing Platform"/>
            <consortium name="The Broad Institute Genome Sequencing Center for Infectious Disease"/>
            <person name="Feldgarden M."/>
            <person name="Van der Auwera G.A."/>
            <person name="Mahillon J."/>
            <person name="Duprez V."/>
            <person name="Timmery S."/>
            <person name="Mattelet C."/>
            <person name="Dierick K."/>
            <person name="Sun M."/>
            <person name="Yu Z."/>
            <person name="Zhu L."/>
            <person name="Hu X."/>
            <person name="Shank E.B."/>
            <person name="Swiecicka I."/>
            <person name="Hansen B.M."/>
            <person name="Andrup L."/>
            <person name="Walker B."/>
            <person name="Young S.K."/>
            <person name="Zeng Q."/>
            <person name="Gargeya S."/>
            <person name="Fitzgerald M."/>
            <person name="Haas B."/>
            <person name="Abouelleil A."/>
            <person name="Alvarado L."/>
            <person name="Arachchi H.M."/>
            <person name="Berlin A.M."/>
            <person name="Chapman S.B."/>
            <person name="Dewar J."/>
            <person name="Goldberg J."/>
            <person name="Griggs A."/>
            <person name="Gujja S."/>
            <person name="Hansen M."/>
            <person name="Howarth C."/>
            <person name="Imamovic A."/>
            <person name="Larimer J."/>
            <person name="McCowan C."/>
            <person name="Murphy C."/>
            <person name="Neiman D."/>
            <person name="Pearson M."/>
            <person name="Priest M."/>
            <person name="Roberts A."/>
            <person name="Saif S."/>
            <person name="Shea T."/>
            <person name="Sisk P."/>
            <person name="Sykes S."/>
            <person name="Wortman J."/>
            <person name="Nusbaum C."/>
            <person name="Birren B."/>
        </authorList>
    </citation>
    <scope>NUCLEOTIDE SEQUENCE [LARGE SCALE GENOMIC DNA]</scope>
    <source>
        <strain evidence="1 2">VD133</strain>
    </source>
</reference>
<evidence type="ECO:0000313" key="1">
    <source>
        <dbReference type="EMBL" id="EOO39014.1"/>
    </source>
</evidence>
<dbReference type="EMBL" id="AHFB01000020">
    <property type="protein sequence ID" value="EOO39014.1"/>
    <property type="molecule type" value="Genomic_DNA"/>
</dbReference>
<dbReference type="Proteomes" id="UP000014018">
    <property type="component" value="Unassembled WGS sequence"/>
</dbReference>
<gene>
    <name evidence="1" type="ORF">IIU_00832</name>
</gene>
<proteinExistence type="predicted"/>
<evidence type="ECO:0000313" key="2">
    <source>
        <dbReference type="Proteomes" id="UP000014018"/>
    </source>
</evidence>
<organism evidence="1 2">
    <name type="scientific">Bacillus cereus VD133</name>
    <dbReference type="NCBI Taxonomy" id="1053233"/>
    <lineage>
        <taxon>Bacteria</taxon>
        <taxon>Bacillati</taxon>
        <taxon>Bacillota</taxon>
        <taxon>Bacilli</taxon>
        <taxon>Bacillales</taxon>
        <taxon>Bacillaceae</taxon>
        <taxon>Bacillus</taxon>
        <taxon>Bacillus cereus group</taxon>
    </lineage>
</organism>